<accession>A0A1Y1QCG3</accession>
<evidence type="ECO:0000313" key="2">
    <source>
        <dbReference type="EMBL" id="OQX02391.1"/>
    </source>
</evidence>
<dbReference type="PANTHER" id="PTHR43581:SF4">
    <property type="entry name" value="ATP_GTP PHOSPHATASE"/>
    <property type="match status" value="1"/>
</dbReference>
<organism evidence="2 3">
    <name type="scientific">Thiothrix lacustris</name>
    <dbReference type="NCBI Taxonomy" id="525917"/>
    <lineage>
        <taxon>Bacteria</taxon>
        <taxon>Pseudomonadati</taxon>
        <taxon>Pseudomonadota</taxon>
        <taxon>Gammaproteobacteria</taxon>
        <taxon>Thiotrichales</taxon>
        <taxon>Thiotrichaceae</taxon>
        <taxon>Thiothrix</taxon>
    </lineage>
</organism>
<dbReference type="InterPro" id="IPR027417">
    <property type="entry name" value="P-loop_NTPase"/>
</dbReference>
<dbReference type="GO" id="GO:0005524">
    <property type="term" value="F:ATP binding"/>
    <property type="evidence" value="ECO:0007669"/>
    <property type="project" value="InterPro"/>
</dbReference>
<dbReference type="InterPro" id="IPR003959">
    <property type="entry name" value="ATPase_AAA_core"/>
</dbReference>
<proteinExistence type="predicted"/>
<dbReference type="Pfam" id="PF13304">
    <property type="entry name" value="AAA_21"/>
    <property type="match status" value="1"/>
</dbReference>
<dbReference type="Proteomes" id="UP000192491">
    <property type="component" value="Unassembled WGS sequence"/>
</dbReference>
<dbReference type="Gene3D" id="3.40.50.300">
    <property type="entry name" value="P-loop containing nucleotide triphosphate hydrolases"/>
    <property type="match status" value="2"/>
</dbReference>
<name>A0A1Y1QCG3_9GAMM</name>
<reference evidence="2 3" key="1">
    <citation type="submission" date="2017-01" db="EMBL/GenBank/DDBJ databases">
        <title>Novel large sulfur bacteria in the metagenomes of groundwater-fed chemosynthetic microbial mats in the Lake Huron basin.</title>
        <authorList>
            <person name="Sharrar A.M."/>
            <person name="Flood B.E."/>
            <person name="Bailey J.V."/>
            <person name="Jones D.S."/>
            <person name="Biddanda B."/>
            <person name="Ruberg S.A."/>
            <person name="Marcus D.N."/>
            <person name="Dick G.J."/>
        </authorList>
    </citation>
    <scope>NUCLEOTIDE SEQUENCE [LARGE SCALE GENOMIC DNA]</scope>
    <source>
        <strain evidence="2">A8</strain>
    </source>
</reference>
<dbReference type="AlphaFoldDB" id="A0A1Y1QCG3"/>
<comment type="caution">
    <text evidence="2">The sequence shown here is derived from an EMBL/GenBank/DDBJ whole genome shotgun (WGS) entry which is preliminary data.</text>
</comment>
<evidence type="ECO:0000259" key="1">
    <source>
        <dbReference type="Pfam" id="PF13304"/>
    </source>
</evidence>
<dbReference type="EMBL" id="MTEJ01000491">
    <property type="protein sequence ID" value="OQX02391.1"/>
    <property type="molecule type" value="Genomic_DNA"/>
</dbReference>
<evidence type="ECO:0000313" key="3">
    <source>
        <dbReference type="Proteomes" id="UP000192491"/>
    </source>
</evidence>
<protein>
    <recommendedName>
        <fullName evidence="1">ATPase AAA-type core domain-containing protein</fullName>
    </recommendedName>
</protein>
<sequence>ALATVIKTHDLKLAHSTSEAVLKEQQDTALKSIAKETNVLSQLAIRSENIAELEETLGKLQGIVNRSRGTALSGTGKTQVLRAKAGKHFSELHVKNYKKLQNLSLKKISKINLLAGLNNSGKTTLLEAIYLLVRQNDIGGVLEVIRNRGKIPEDRINMEWLVKQLAGDINVAGTFDQQETHVSIRRYDDNSTDLDKSRYLTSLEITAQFGHTQQRSMTHLFKGRDRDTRAESIKLLSQVVYSSPFFLNEPQHYASYYYKSVQSKVLPTILSFIRQYVLPSVSDIRLVDDLQRFLVDDNQFEKAQDLANYGEGLQRIFFLSLLFAAAQDGVLLIDEFENAIHTELIGKFAPFVHQLAVEFNVQVFMTSHSKECIDAFVKNVPEMDDFTFHTLLTDDNNRVVVREYDGKKFRRLLEIGDIDLRRMR</sequence>
<feature type="non-terminal residue" evidence="2">
    <location>
        <position position="1"/>
    </location>
</feature>
<dbReference type="PANTHER" id="PTHR43581">
    <property type="entry name" value="ATP/GTP PHOSPHATASE"/>
    <property type="match status" value="1"/>
</dbReference>
<dbReference type="SUPFAM" id="SSF52540">
    <property type="entry name" value="P-loop containing nucleoside triphosphate hydrolases"/>
    <property type="match status" value="1"/>
</dbReference>
<feature type="domain" description="ATPase AAA-type core" evidence="1">
    <location>
        <begin position="111"/>
        <end position="370"/>
    </location>
</feature>
<dbReference type="GO" id="GO:0016887">
    <property type="term" value="F:ATP hydrolysis activity"/>
    <property type="evidence" value="ECO:0007669"/>
    <property type="project" value="InterPro"/>
</dbReference>
<gene>
    <name evidence="2" type="ORF">BWK73_42840</name>
</gene>
<dbReference type="InterPro" id="IPR051396">
    <property type="entry name" value="Bact_Antivir_Def_Nuclease"/>
</dbReference>